<dbReference type="Gene3D" id="1.10.150.690">
    <property type="entry name" value="DUF2063"/>
    <property type="match status" value="1"/>
</dbReference>
<comment type="caution">
    <text evidence="2">The sequence shown here is derived from an EMBL/GenBank/DDBJ whole genome shotgun (WGS) entry which is preliminary data.</text>
</comment>
<gene>
    <name evidence="2" type="ORF">FJZ47_13235</name>
</gene>
<evidence type="ECO:0000313" key="3">
    <source>
        <dbReference type="Proteomes" id="UP000712673"/>
    </source>
</evidence>
<dbReference type="EMBL" id="VGLS01000397">
    <property type="protein sequence ID" value="MBM3224753.1"/>
    <property type="molecule type" value="Genomic_DNA"/>
</dbReference>
<protein>
    <submittedName>
        <fullName evidence="2">DUF2063 domain-containing protein</fullName>
    </submittedName>
</protein>
<organism evidence="2 3">
    <name type="scientific">Tectimicrobiota bacterium</name>
    <dbReference type="NCBI Taxonomy" id="2528274"/>
    <lineage>
        <taxon>Bacteria</taxon>
        <taxon>Pseudomonadati</taxon>
        <taxon>Nitrospinota/Tectimicrobiota group</taxon>
        <taxon>Candidatus Tectimicrobiota</taxon>
    </lineage>
</organism>
<evidence type="ECO:0000313" key="2">
    <source>
        <dbReference type="EMBL" id="MBM3224753.1"/>
    </source>
</evidence>
<accession>A0A937W219</accession>
<feature type="domain" description="Putative DNA-binding" evidence="1">
    <location>
        <begin position="23"/>
        <end position="115"/>
    </location>
</feature>
<evidence type="ECO:0000259" key="1">
    <source>
        <dbReference type="Pfam" id="PF09836"/>
    </source>
</evidence>
<proteinExistence type="predicted"/>
<sequence length="286" mass="32171">MKPIRPYSICNRHRRQPMPALHELQTAFVQTMFATEAPALVAAVAGDGLSPSARLQIYRHHVLTSLTEALQATFPVICRLVDVRFFRYAADTYIREHPPMAPCLSEYGADFPTFLREFPPCRDLAYLEDVARLEWALNTALHAEIRLPLDPTRLGEVAAEAIPRLCFACDPSLSYLRSRWAIDQIWRVHQQEEEVASDCALHEEDVCLEIRRWEDEVGFRRLDPAVYAFRAALAHGQPLATAAEAALEADAAFDCVSALSAWLTDGVVFDFTVAPDMEENNSCKPL</sequence>
<reference evidence="2" key="1">
    <citation type="submission" date="2019-03" db="EMBL/GenBank/DDBJ databases">
        <title>Lake Tanganyika Metagenome-Assembled Genomes (MAGs).</title>
        <authorList>
            <person name="Tran P."/>
        </authorList>
    </citation>
    <scope>NUCLEOTIDE SEQUENCE</scope>
    <source>
        <strain evidence="2">K_DeepCast_65m_m2_066</strain>
    </source>
</reference>
<dbReference type="Pfam" id="PF09836">
    <property type="entry name" value="DUF2063"/>
    <property type="match status" value="1"/>
</dbReference>
<dbReference type="InterPro" id="IPR018640">
    <property type="entry name" value="DUF2063"/>
</dbReference>
<dbReference type="Proteomes" id="UP000712673">
    <property type="component" value="Unassembled WGS sequence"/>
</dbReference>
<dbReference type="InterPro" id="IPR044922">
    <property type="entry name" value="DUF2063_N_sf"/>
</dbReference>
<name>A0A937W219_UNCTE</name>
<dbReference type="AlphaFoldDB" id="A0A937W219"/>